<organism evidence="1 2">
    <name type="scientific">Gordonibacter urolithinfaciens</name>
    <dbReference type="NCBI Taxonomy" id="1335613"/>
    <lineage>
        <taxon>Bacteria</taxon>
        <taxon>Bacillati</taxon>
        <taxon>Actinomycetota</taxon>
        <taxon>Coriobacteriia</taxon>
        <taxon>Eggerthellales</taxon>
        <taxon>Eggerthellaceae</taxon>
        <taxon>Gordonibacter</taxon>
    </lineage>
</organism>
<accession>A0A6N8IIB8</accession>
<evidence type="ECO:0000313" key="1">
    <source>
        <dbReference type="EMBL" id="MVN15631.1"/>
    </source>
</evidence>
<dbReference type="EMBL" id="WPOC01000015">
    <property type="protein sequence ID" value="MVN15631.1"/>
    <property type="molecule type" value="Genomic_DNA"/>
</dbReference>
<protein>
    <submittedName>
        <fullName evidence="1">Uncharacterized protein</fullName>
    </submittedName>
</protein>
<dbReference type="RefSeq" id="WP_157007320.1">
    <property type="nucleotide sequence ID" value="NZ_WPOC01000015.1"/>
</dbReference>
<proteinExistence type="predicted"/>
<evidence type="ECO:0000313" key="2">
    <source>
        <dbReference type="Proteomes" id="UP000468327"/>
    </source>
</evidence>
<reference evidence="1 2" key="1">
    <citation type="submission" date="2019-11" db="EMBL/GenBank/DDBJ databases">
        <title>Whole genome shotgun sequencing (WGS) data from Adlercreutzia equolifaciens ResAG-91, Eggerthella lenta MRI-F36, MRI-F37, MRI-F40, ResAG-49, ResAG-88, ResAG-121, ResAG-145, and Gordonibacter sp. ResAG-5, ResAG-26, ResAG-43, ResAG-50, ResAG-59.</title>
        <authorList>
            <person name="Stoll D.A."/>
            <person name="Danylec N."/>
            <person name="Franz C.M.A.P."/>
            <person name="Huch M."/>
        </authorList>
    </citation>
    <scope>NUCLEOTIDE SEQUENCE [LARGE SCALE GENOMIC DNA]</scope>
    <source>
        <strain evidence="1 2">ResAG-59</strain>
    </source>
</reference>
<dbReference type="AlphaFoldDB" id="A0A6N8IIB8"/>
<comment type="caution">
    <text evidence="1">The sequence shown here is derived from an EMBL/GenBank/DDBJ whole genome shotgun (WGS) entry which is preliminary data.</text>
</comment>
<dbReference type="Proteomes" id="UP000468327">
    <property type="component" value="Unassembled WGS sequence"/>
</dbReference>
<keyword evidence="2" id="KW-1185">Reference proteome</keyword>
<name>A0A6N8IIB8_9ACTN</name>
<sequence>MESNAIYEKNFLEDCLGELKQLRLQWSSGQWYEGRHSRRLDNPTSMCSLGGADYEHYSFIMRESSECVYQAICKTILDLASEYGLECKHLVCQRREAYQYVDDNDDGPVAGLDRKRAVHILCIENDGGKSVFVIKEFGIGEQLPPDFEKYLKGSCRASSLTYVSLVEGDADKEDLGHRGNIIDVGKFLRDQFGAEEEACFFDYFEQLKARANDVFGLKVTKTLQYMELGGFRADLLKNVRERSYPINVMGKALTDGQRAVIEKHYLEERRCRATVGGTDFATSFITAEWLYSSLRGAANVDLTPVALGYFKALEQFLAKLIEALTFSEADGARSISLDSKNKKNKKLYWKVDGITDYSRWIPVEDGAVAVSPKLFAEGFRYALNLGRLAGFFGSWDKRENTLVPENKDLLNSGIEDGAYEAIILTLQSLREMRNGYLHKDNLYEWAEVDKVRDELYTVFYLMLGSYRLDERAIAHLDVLGPKCSKGFDRLCVYIDQASREKLDPPGIPVFYFGQDAHPGDFYLACPADGDPVIDRFGRVVSHPGACFRRAWSKTSYDFKITVENAPSIIREGRLLFGKDDSGVIKFDLTGAEKTIFEKGEFLE</sequence>
<gene>
    <name evidence="1" type="ORF">GO738_09800</name>
</gene>